<dbReference type="AlphaFoldDB" id="A0A2T4MGL3"/>
<keyword evidence="3" id="KW-1185">Reference proteome</keyword>
<dbReference type="RefSeq" id="WP_060551425.1">
    <property type="nucleotide sequence ID" value="NZ_CP009623.1"/>
</dbReference>
<dbReference type="OrthoDB" id="2404926at2"/>
<evidence type="ECO:0000313" key="2">
    <source>
        <dbReference type="EMBL" id="OTW30624.1"/>
    </source>
</evidence>
<protein>
    <submittedName>
        <fullName evidence="1">DUF1128 family protein</fullName>
    </submittedName>
</protein>
<gene>
    <name evidence="2" type="ORF">B9M88_08840</name>
    <name evidence="1" type="ORF">GLV84_12810</name>
</gene>
<dbReference type="EMBL" id="WMFL01000090">
    <property type="protein sequence ID" value="NJI03714.1"/>
    <property type="molecule type" value="Genomic_DNA"/>
</dbReference>
<reference evidence="2 3" key="1">
    <citation type="submission" date="2017-04" db="EMBL/GenBank/DDBJ databases">
        <title>Staphylococcus agnetis, a potential pathogen in the broiler production.</title>
        <authorList>
            <person name="Poulsen L."/>
        </authorList>
    </citation>
    <scope>NUCLEOTIDE SEQUENCE [LARGE SCALE GENOMIC DNA]</scope>
    <source>
        <strain evidence="2 3">723_310714_2_2_spleen</strain>
    </source>
</reference>
<comment type="caution">
    <text evidence="1">The sequence shown here is derived from an EMBL/GenBank/DDBJ whole genome shotgun (WGS) entry which is preliminary data.</text>
</comment>
<sequence>MSNNIETMIIDIREQLNLVNPGLIDPENFSETHYEEIEEIHDFVMSKKDFTPSEMNGITEALGALRQPK</sequence>
<dbReference type="Proteomes" id="UP000646308">
    <property type="component" value="Unassembled WGS sequence"/>
</dbReference>
<dbReference type="Pfam" id="PF06569">
    <property type="entry name" value="DUF1128"/>
    <property type="match status" value="1"/>
</dbReference>
<evidence type="ECO:0000313" key="4">
    <source>
        <dbReference type="Proteomes" id="UP000646308"/>
    </source>
</evidence>
<name>A0A2T4MGL3_9STAP</name>
<dbReference type="GeneID" id="57692057"/>
<proteinExistence type="predicted"/>
<evidence type="ECO:0000313" key="1">
    <source>
        <dbReference type="EMBL" id="NJI03714.1"/>
    </source>
</evidence>
<reference evidence="1" key="2">
    <citation type="submission" date="2019-11" db="EMBL/GenBank/DDBJ databases">
        <title>Whole genome comparisons of Staphylococcus agnetis isolates from cattle and chickens.</title>
        <authorList>
            <person name="Rhoads D."/>
            <person name="Shwani A."/>
            <person name="Adkins P."/>
            <person name="Calcutt M."/>
            <person name="Middleton J."/>
        </authorList>
    </citation>
    <scope>NUCLEOTIDE SEQUENCE</scope>
    <source>
        <strain evidence="1">1387</strain>
    </source>
</reference>
<dbReference type="EMBL" id="NEFX01000017">
    <property type="protein sequence ID" value="OTW30624.1"/>
    <property type="molecule type" value="Genomic_DNA"/>
</dbReference>
<accession>A0A2T4MGL3</accession>
<organism evidence="1 4">
    <name type="scientific">Staphylococcus agnetis</name>
    <dbReference type="NCBI Taxonomy" id="985762"/>
    <lineage>
        <taxon>Bacteria</taxon>
        <taxon>Bacillati</taxon>
        <taxon>Bacillota</taxon>
        <taxon>Bacilli</taxon>
        <taxon>Bacillales</taxon>
        <taxon>Staphylococcaceae</taxon>
        <taxon>Staphylococcus</taxon>
    </lineage>
</organism>
<evidence type="ECO:0000313" key="3">
    <source>
        <dbReference type="Proteomes" id="UP000195208"/>
    </source>
</evidence>
<dbReference type="KEGG" id="sagq:EP23_05565"/>
<dbReference type="InterPro" id="IPR009507">
    <property type="entry name" value="UPF0435"/>
</dbReference>
<dbReference type="Proteomes" id="UP000195208">
    <property type="component" value="Unassembled WGS sequence"/>
</dbReference>